<name>A0ABW0UMB3_9ACTN</name>
<accession>A0ABW0UMB3</accession>
<evidence type="ECO:0000313" key="1">
    <source>
        <dbReference type="EMBL" id="MFC5634708.1"/>
    </source>
</evidence>
<dbReference type="Proteomes" id="UP001596154">
    <property type="component" value="Unassembled WGS sequence"/>
</dbReference>
<proteinExistence type="predicted"/>
<dbReference type="EMBL" id="JBHSNY010000004">
    <property type="protein sequence ID" value="MFC5634708.1"/>
    <property type="molecule type" value="Genomic_DNA"/>
</dbReference>
<keyword evidence="2" id="KW-1185">Reference proteome</keyword>
<sequence>MSPFISDADLARTELGQRVRSTTTIADLFGDELDRALRRETIYAVPLAERTTCPIHLDWVTGCVDLHIDYPAAA</sequence>
<protein>
    <submittedName>
        <fullName evidence="1">Uncharacterized protein</fullName>
    </submittedName>
</protein>
<reference evidence="2" key="1">
    <citation type="journal article" date="2019" name="Int. J. Syst. Evol. Microbiol.">
        <title>The Global Catalogue of Microorganisms (GCM) 10K type strain sequencing project: providing services to taxonomists for standard genome sequencing and annotation.</title>
        <authorList>
            <consortium name="The Broad Institute Genomics Platform"/>
            <consortium name="The Broad Institute Genome Sequencing Center for Infectious Disease"/>
            <person name="Wu L."/>
            <person name="Ma J."/>
        </authorList>
    </citation>
    <scope>NUCLEOTIDE SEQUENCE [LARGE SCALE GENOMIC DNA]</scope>
    <source>
        <strain evidence="2">CGMCC 4.7248</strain>
    </source>
</reference>
<evidence type="ECO:0000313" key="2">
    <source>
        <dbReference type="Proteomes" id="UP001596154"/>
    </source>
</evidence>
<dbReference type="RefSeq" id="WP_381020804.1">
    <property type="nucleotide sequence ID" value="NZ_JBHSNY010000004.1"/>
</dbReference>
<comment type="caution">
    <text evidence="1">The sequence shown here is derived from an EMBL/GenBank/DDBJ whole genome shotgun (WGS) entry which is preliminary data.</text>
</comment>
<organism evidence="1 2">
    <name type="scientific">Streptomyces bullii</name>
    <dbReference type="NCBI Taxonomy" id="349910"/>
    <lineage>
        <taxon>Bacteria</taxon>
        <taxon>Bacillati</taxon>
        <taxon>Actinomycetota</taxon>
        <taxon>Actinomycetes</taxon>
        <taxon>Kitasatosporales</taxon>
        <taxon>Streptomycetaceae</taxon>
        <taxon>Streptomyces</taxon>
    </lineage>
</organism>
<gene>
    <name evidence="1" type="ORF">ACFPZJ_13155</name>
</gene>